<gene>
    <name evidence="1" type="ORF">JCGZ_05243</name>
</gene>
<protein>
    <submittedName>
        <fullName evidence="1">Uncharacterized protein</fullName>
    </submittedName>
</protein>
<proteinExistence type="predicted"/>
<accession>A0A067KS14</accession>
<organism evidence="1 2">
    <name type="scientific">Jatropha curcas</name>
    <name type="common">Barbados nut</name>
    <dbReference type="NCBI Taxonomy" id="180498"/>
    <lineage>
        <taxon>Eukaryota</taxon>
        <taxon>Viridiplantae</taxon>
        <taxon>Streptophyta</taxon>
        <taxon>Embryophyta</taxon>
        <taxon>Tracheophyta</taxon>
        <taxon>Spermatophyta</taxon>
        <taxon>Magnoliopsida</taxon>
        <taxon>eudicotyledons</taxon>
        <taxon>Gunneridae</taxon>
        <taxon>Pentapetalae</taxon>
        <taxon>rosids</taxon>
        <taxon>fabids</taxon>
        <taxon>Malpighiales</taxon>
        <taxon>Euphorbiaceae</taxon>
        <taxon>Crotonoideae</taxon>
        <taxon>Jatropheae</taxon>
        <taxon>Jatropha</taxon>
    </lineage>
</organism>
<keyword evidence="2" id="KW-1185">Reference proteome</keyword>
<name>A0A067KS14_JATCU</name>
<reference evidence="1 2" key="1">
    <citation type="journal article" date="2014" name="PLoS ONE">
        <title>Global Analysis of Gene Expression Profiles in Physic Nut (Jatropha curcas L.) Seedlings Exposed to Salt Stress.</title>
        <authorList>
            <person name="Zhang L."/>
            <person name="Zhang C."/>
            <person name="Wu P."/>
            <person name="Chen Y."/>
            <person name="Li M."/>
            <person name="Jiang H."/>
            <person name="Wu G."/>
        </authorList>
    </citation>
    <scope>NUCLEOTIDE SEQUENCE [LARGE SCALE GENOMIC DNA]</scope>
    <source>
        <strain evidence="2">cv. GZQX0401</strain>
        <tissue evidence="1">Young leaves</tissue>
    </source>
</reference>
<evidence type="ECO:0000313" key="1">
    <source>
        <dbReference type="EMBL" id="KDP37753.1"/>
    </source>
</evidence>
<evidence type="ECO:0000313" key="2">
    <source>
        <dbReference type="Proteomes" id="UP000027138"/>
    </source>
</evidence>
<dbReference type="Proteomes" id="UP000027138">
    <property type="component" value="Unassembled WGS sequence"/>
</dbReference>
<dbReference type="EMBL" id="KK914384">
    <property type="protein sequence ID" value="KDP37753.1"/>
    <property type="molecule type" value="Genomic_DNA"/>
</dbReference>
<sequence>MSGLVVVVSQTGCSSGPWRYGHMSTVSTRGVRAVTLLPSLGGSLATWPIAIILMPVERIRSTGGASLTTGSCPM</sequence>
<dbReference type="AlphaFoldDB" id="A0A067KS14"/>